<keyword evidence="1" id="KW-1133">Transmembrane helix</keyword>
<comment type="caution">
    <text evidence="2">The sequence shown here is derived from an EMBL/GenBank/DDBJ whole genome shotgun (WGS) entry which is preliminary data.</text>
</comment>
<evidence type="ECO:0000313" key="2">
    <source>
        <dbReference type="EMBL" id="KAK4453909.1"/>
    </source>
</evidence>
<proteinExistence type="predicted"/>
<feature type="transmembrane region" description="Helical" evidence="1">
    <location>
        <begin position="14"/>
        <end position="37"/>
    </location>
</feature>
<accession>A0AAV9H1G7</accession>
<gene>
    <name evidence="2" type="ORF">QBC34DRAFT_173473</name>
</gene>
<keyword evidence="1" id="KW-0472">Membrane</keyword>
<evidence type="ECO:0000256" key="1">
    <source>
        <dbReference type="SAM" id="Phobius"/>
    </source>
</evidence>
<organism evidence="2 3">
    <name type="scientific">Podospora aff. communis PSN243</name>
    <dbReference type="NCBI Taxonomy" id="3040156"/>
    <lineage>
        <taxon>Eukaryota</taxon>
        <taxon>Fungi</taxon>
        <taxon>Dikarya</taxon>
        <taxon>Ascomycota</taxon>
        <taxon>Pezizomycotina</taxon>
        <taxon>Sordariomycetes</taxon>
        <taxon>Sordariomycetidae</taxon>
        <taxon>Sordariales</taxon>
        <taxon>Podosporaceae</taxon>
        <taxon>Podospora</taxon>
    </lineage>
</organism>
<dbReference type="EMBL" id="MU865918">
    <property type="protein sequence ID" value="KAK4453909.1"/>
    <property type="molecule type" value="Genomic_DNA"/>
</dbReference>
<name>A0AAV9H1G7_9PEZI</name>
<dbReference type="Proteomes" id="UP001321760">
    <property type="component" value="Unassembled WGS sequence"/>
</dbReference>
<sequence length="157" mass="17449">MIIMMAMNDLVRYLLGYLVSWPWPVLSVCLSVSFGWLSPRQASLNLSRFLGTAAGTFCLLSKVWLLTHLCMDGIYTLDTLIAHRLALADEIGLFFRFCLGTWEWEFRCGEWLVVMPNGQVGFGVAGCWSGAHQGSLVCLVIDTTLLPSAWELKGGLL</sequence>
<reference evidence="2" key="1">
    <citation type="journal article" date="2023" name="Mol. Phylogenet. Evol.">
        <title>Genome-scale phylogeny and comparative genomics of the fungal order Sordariales.</title>
        <authorList>
            <person name="Hensen N."/>
            <person name="Bonometti L."/>
            <person name="Westerberg I."/>
            <person name="Brannstrom I.O."/>
            <person name="Guillou S."/>
            <person name="Cros-Aarteil S."/>
            <person name="Calhoun S."/>
            <person name="Haridas S."/>
            <person name="Kuo A."/>
            <person name="Mondo S."/>
            <person name="Pangilinan J."/>
            <person name="Riley R."/>
            <person name="LaButti K."/>
            <person name="Andreopoulos B."/>
            <person name="Lipzen A."/>
            <person name="Chen C."/>
            <person name="Yan M."/>
            <person name="Daum C."/>
            <person name="Ng V."/>
            <person name="Clum A."/>
            <person name="Steindorff A."/>
            <person name="Ohm R.A."/>
            <person name="Martin F."/>
            <person name="Silar P."/>
            <person name="Natvig D.O."/>
            <person name="Lalanne C."/>
            <person name="Gautier V."/>
            <person name="Ament-Velasquez S.L."/>
            <person name="Kruys A."/>
            <person name="Hutchinson M.I."/>
            <person name="Powell A.J."/>
            <person name="Barry K."/>
            <person name="Miller A.N."/>
            <person name="Grigoriev I.V."/>
            <person name="Debuchy R."/>
            <person name="Gladieux P."/>
            <person name="Hiltunen Thoren M."/>
            <person name="Johannesson H."/>
        </authorList>
    </citation>
    <scope>NUCLEOTIDE SEQUENCE</scope>
    <source>
        <strain evidence="2">PSN243</strain>
    </source>
</reference>
<evidence type="ECO:0000313" key="3">
    <source>
        <dbReference type="Proteomes" id="UP001321760"/>
    </source>
</evidence>
<protein>
    <submittedName>
        <fullName evidence="2">Uncharacterized protein</fullName>
    </submittedName>
</protein>
<reference evidence="2" key="2">
    <citation type="submission" date="2023-05" db="EMBL/GenBank/DDBJ databases">
        <authorList>
            <consortium name="Lawrence Berkeley National Laboratory"/>
            <person name="Steindorff A."/>
            <person name="Hensen N."/>
            <person name="Bonometti L."/>
            <person name="Westerberg I."/>
            <person name="Brannstrom I.O."/>
            <person name="Guillou S."/>
            <person name="Cros-Aarteil S."/>
            <person name="Calhoun S."/>
            <person name="Haridas S."/>
            <person name="Kuo A."/>
            <person name="Mondo S."/>
            <person name="Pangilinan J."/>
            <person name="Riley R."/>
            <person name="Labutti K."/>
            <person name="Andreopoulos B."/>
            <person name="Lipzen A."/>
            <person name="Chen C."/>
            <person name="Yanf M."/>
            <person name="Daum C."/>
            <person name="Ng V."/>
            <person name="Clum A."/>
            <person name="Ohm R."/>
            <person name="Martin F."/>
            <person name="Silar P."/>
            <person name="Natvig D."/>
            <person name="Lalanne C."/>
            <person name="Gautier V."/>
            <person name="Ament-Velasquez S.L."/>
            <person name="Kruys A."/>
            <person name="Hutchinson M.I."/>
            <person name="Powell A.J."/>
            <person name="Barry K."/>
            <person name="Miller A.N."/>
            <person name="Grigoriev I.V."/>
            <person name="Debuchy R."/>
            <person name="Gladieux P."/>
            <person name="Thoren M.H."/>
            <person name="Johannesson H."/>
        </authorList>
    </citation>
    <scope>NUCLEOTIDE SEQUENCE</scope>
    <source>
        <strain evidence="2">PSN243</strain>
    </source>
</reference>
<keyword evidence="1" id="KW-0812">Transmembrane</keyword>
<feature type="transmembrane region" description="Helical" evidence="1">
    <location>
        <begin position="49"/>
        <end position="67"/>
    </location>
</feature>
<keyword evidence="3" id="KW-1185">Reference proteome</keyword>
<dbReference type="AlphaFoldDB" id="A0AAV9H1G7"/>